<feature type="compositionally biased region" description="Basic and acidic residues" evidence="10">
    <location>
        <begin position="239"/>
        <end position="248"/>
    </location>
</feature>
<dbReference type="EMBL" id="JBBPBM010000066">
    <property type="protein sequence ID" value="KAK8514758.1"/>
    <property type="molecule type" value="Genomic_DNA"/>
</dbReference>
<dbReference type="SMART" id="SM00220">
    <property type="entry name" value="S_TKc"/>
    <property type="match status" value="1"/>
</dbReference>
<organism evidence="13 14">
    <name type="scientific">Hibiscus sabdariffa</name>
    <name type="common">roselle</name>
    <dbReference type="NCBI Taxonomy" id="183260"/>
    <lineage>
        <taxon>Eukaryota</taxon>
        <taxon>Viridiplantae</taxon>
        <taxon>Streptophyta</taxon>
        <taxon>Embryophyta</taxon>
        <taxon>Tracheophyta</taxon>
        <taxon>Spermatophyta</taxon>
        <taxon>Magnoliopsida</taxon>
        <taxon>eudicotyledons</taxon>
        <taxon>Gunneridae</taxon>
        <taxon>Pentapetalae</taxon>
        <taxon>rosids</taxon>
        <taxon>malvids</taxon>
        <taxon>Malvales</taxon>
        <taxon>Malvaceae</taxon>
        <taxon>Malvoideae</taxon>
        <taxon>Hibiscus</taxon>
    </lineage>
</organism>
<evidence type="ECO:0000256" key="10">
    <source>
        <dbReference type="SAM" id="MobiDB-lite"/>
    </source>
</evidence>
<feature type="region of interest" description="Disordered" evidence="10">
    <location>
        <begin position="157"/>
        <end position="285"/>
    </location>
</feature>
<protein>
    <recommendedName>
        <fullName evidence="2">non-specific serine/threonine protein kinase</fullName>
        <ecNumber evidence="2">2.7.11.1</ecNumber>
    </recommendedName>
</protein>
<evidence type="ECO:0000259" key="12">
    <source>
        <dbReference type="PROSITE" id="PS50011"/>
    </source>
</evidence>
<reference evidence="13 14" key="1">
    <citation type="journal article" date="2024" name="G3 (Bethesda)">
        <title>Genome assembly of Hibiscus sabdariffa L. provides insights into metabolisms of medicinal natural products.</title>
        <authorList>
            <person name="Kim T."/>
        </authorList>
    </citation>
    <scope>NUCLEOTIDE SEQUENCE [LARGE SCALE GENOMIC DNA]</scope>
    <source>
        <strain evidence="13">TK-2024</strain>
        <tissue evidence="13">Old leaves</tissue>
    </source>
</reference>
<gene>
    <name evidence="13" type="ORF">V6N12_057654</name>
</gene>
<dbReference type="Pfam" id="PF00069">
    <property type="entry name" value="Pkinase"/>
    <property type="match status" value="2"/>
</dbReference>
<keyword evidence="11" id="KW-1133">Transmembrane helix</keyword>
<dbReference type="InterPro" id="IPR000719">
    <property type="entry name" value="Prot_kinase_dom"/>
</dbReference>
<keyword evidence="11" id="KW-0812">Transmembrane</keyword>
<dbReference type="InterPro" id="IPR008271">
    <property type="entry name" value="Ser/Thr_kinase_AS"/>
</dbReference>
<evidence type="ECO:0000256" key="3">
    <source>
        <dbReference type="ARBA" id="ARBA00022527"/>
    </source>
</evidence>
<keyword evidence="3" id="KW-0723">Serine/threonine-protein kinase</keyword>
<feature type="compositionally biased region" description="Low complexity" evidence="10">
    <location>
        <begin position="430"/>
        <end position="455"/>
    </location>
</feature>
<comment type="caution">
    <text evidence="13">The sequence shown here is derived from an EMBL/GenBank/DDBJ whole genome shotgun (WGS) entry which is preliminary data.</text>
</comment>
<dbReference type="SUPFAM" id="SSF56112">
    <property type="entry name" value="Protein kinase-like (PK-like)"/>
    <property type="match status" value="1"/>
</dbReference>
<keyword evidence="4" id="KW-0808">Transferase</keyword>
<feature type="region of interest" description="Disordered" evidence="10">
    <location>
        <begin position="399"/>
        <end position="458"/>
    </location>
</feature>
<keyword evidence="5" id="KW-0547">Nucleotide-binding</keyword>
<evidence type="ECO:0000256" key="6">
    <source>
        <dbReference type="ARBA" id="ARBA00022777"/>
    </source>
</evidence>
<evidence type="ECO:0000256" key="1">
    <source>
        <dbReference type="ARBA" id="ARBA00009903"/>
    </source>
</evidence>
<evidence type="ECO:0000256" key="2">
    <source>
        <dbReference type="ARBA" id="ARBA00012513"/>
    </source>
</evidence>
<dbReference type="PANTHER" id="PTHR45637">
    <property type="entry name" value="FLIPPASE KINASE 1-RELATED"/>
    <property type="match status" value="1"/>
</dbReference>
<comment type="catalytic activity">
    <reaction evidence="8">
        <text>L-threonyl-[protein] + ATP = O-phospho-L-threonyl-[protein] + ADP + H(+)</text>
        <dbReference type="Rhea" id="RHEA:46608"/>
        <dbReference type="Rhea" id="RHEA-COMP:11060"/>
        <dbReference type="Rhea" id="RHEA-COMP:11605"/>
        <dbReference type="ChEBI" id="CHEBI:15378"/>
        <dbReference type="ChEBI" id="CHEBI:30013"/>
        <dbReference type="ChEBI" id="CHEBI:30616"/>
        <dbReference type="ChEBI" id="CHEBI:61977"/>
        <dbReference type="ChEBI" id="CHEBI:456216"/>
        <dbReference type="EC" id="2.7.11.1"/>
    </reaction>
</comment>
<keyword evidence="7" id="KW-0067">ATP-binding</keyword>
<evidence type="ECO:0000256" key="8">
    <source>
        <dbReference type="ARBA" id="ARBA00047899"/>
    </source>
</evidence>
<keyword evidence="11" id="KW-0472">Membrane</keyword>
<dbReference type="Proteomes" id="UP001472677">
    <property type="component" value="Unassembled WGS sequence"/>
</dbReference>
<dbReference type="CDD" id="cd05574">
    <property type="entry name" value="STKc_phototropin_like"/>
    <property type="match status" value="1"/>
</dbReference>
<evidence type="ECO:0000256" key="7">
    <source>
        <dbReference type="ARBA" id="ARBA00022840"/>
    </source>
</evidence>
<proteinExistence type="inferred from homology"/>
<feature type="compositionally biased region" description="Polar residues" evidence="10">
    <location>
        <begin position="249"/>
        <end position="259"/>
    </location>
</feature>
<evidence type="ECO:0000256" key="4">
    <source>
        <dbReference type="ARBA" id="ARBA00022679"/>
    </source>
</evidence>
<keyword evidence="14" id="KW-1185">Reference proteome</keyword>
<sequence length="1013" mass="111185">MGSYAGTSEIVEVDKELKPVQQSTWASRLHSGSGLGDKDRKPPALKLGYKDSLEGDINRLFESINLKGPKGLSVSYQGGASSSSLRKNALKKPITVGMPQSPRIGGSEPLSLKQALRDLCISKASEMAVMKRKSMSISSPRVSEAGRIKDLFKSVVVESTSGSSRPRGESKQGVVEISLVPEESKSASSQATKVKPLSQSTRSSPRFAHATTQISTEASTSIQTDVSPLRKAGTNAPKAEIHLKEKHTSASSTSRSYADNNMVEPDNTVPASTKLPKRSSTPKLGRKVRLHAVASSSSMNGSKVSKMTRNAPRVTKTVVRNKSLVKKKIKPGSSSSTSAVNISNGVKSSLDSTTSQLVCQKCHCSLNSSSNELNQDSKKSLAAWISDEVNSCNVNFDVGRPTLAENNSNKNRAPIPRANKSPKSRHKGDFSQSPSSLGDSSSTSISDDSNLSRSSCGNRPHMSKDIRWDAIRHIKMQDGILGLRHFNLLKKLGCGDIGTVYLAELIGTNCLFALKIMDNEYLARRKKITRAQTEREILRMLDHPFLPTLFTQFTSDNLSCLVMEYCPGGDLHVLRQRQPGRCFSEPAARFYVAEVLLALEYLHMLGVIYRDLKPENILVREDGHIMLTDFDLSLRCSVSPTLLKASSVLDPARISGPCGGSGCTEPFCIEHSCQIRCFSPKLLPAAPKTKTTGLNLASRVRSLPQLVAEPTDARSNSFVGTHEYLAPEIIKGEGHGAAVDWWTYGVFLYELLYGKTPFKGAENDETLANVLLQNLKFPDSPLVSFQARELIRGLLVKEPENRLGSEKGAAEIKQHPFFEGLNWALIRCAVPPELPELYESGVLARMSLETKSNYLEYCHIRHRSFLQQVTQVVPYHNFCQIACVLAGPGIQRNFILEAASKMPMHRQVLPDVCDAKEADFNTPDDADRCSLRPMKIARCKSTRCNAGSVSAETHRKPVHGETVVQVWNSRNVVRTVVEAEWFRVRTTSVVFIGYGIVFILNTGISIYWSKLCS</sequence>
<dbReference type="InterPro" id="IPR011009">
    <property type="entry name" value="Kinase-like_dom_sf"/>
</dbReference>
<evidence type="ECO:0000256" key="9">
    <source>
        <dbReference type="ARBA" id="ARBA00048679"/>
    </source>
</evidence>
<evidence type="ECO:0000313" key="14">
    <source>
        <dbReference type="Proteomes" id="UP001472677"/>
    </source>
</evidence>
<dbReference type="PROSITE" id="PS50011">
    <property type="entry name" value="PROTEIN_KINASE_DOM"/>
    <property type="match status" value="1"/>
</dbReference>
<feature type="region of interest" description="Disordered" evidence="10">
    <location>
        <begin position="1"/>
        <end position="44"/>
    </location>
</feature>
<evidence type="ECO:0000313" key="13">
    <source>
        <dbReference type="EMBL" id="KAK8514758.1"/>
    </source>
</evidence>
<evidence type="ECO:0000256" key="5">
    <source>
        <dbReference type="ARBA" id="ARBA00022741"/>
    </source>
</evidence>
<dbReference type="Gene3D" id="1.10.510.10">
    <property type="entry name" value="Transferase(Phosphotransferase) domain 1"/>
    <property type="match status" value="2"/>
</dbReference>
<keyword evidence="6" id="KW-0418">Kinase</keyword>
<dbReference type="PROSITE" id="PS00108">
    <property type="entry name" value="PROTEIN_KINASE_ST"/>
    <property type="match status" value="1"/>
</dbReference>
<evidence type="ECO:0000256" key="11">
    <source>
        <dbReference type="SAM" id="Phobius"/>
    </source>
</evidence>
<feature type="domain" description="Protein kinase" evidence="12">
    <location>
        <begin position="486"/>
        <end position="818"/>
    </location>
</feature>
<feature type="transmembrane region" description="Helical" evidence="11">
    <location>
        <begin position="989"/>
        <end position="1008"/>
    </location>
</feature>
<comment type="similarity">
    <text evidence="1">Belongs to the protein kinase superfamily. AGC Ser/Thr protein kinase family.</text>
</comment>
<name>A0ABR2C5S9_9ROSI</name>
<comment type="catalytic activity">
    <reaction evidence="9">
        <text>L-seryl-[protein] + ATP = O-phospho-L-seryl-[protein] + ADP + H(+)</text>
        <dbReference type="Rhea" id="RHEA:17989"/>
        <dbReference type="Rhea" id="RHEA-COMP:9863"/>
        <dbReference type="Rhea" id="RHEA-COMP:11604"/>
        <dbReference type="ChEBI" id="CHEBI:15378"/>
        <dbReference type="ChEBI" id="CHEBI:29999"/>
        <dbReference type="ChEBI" id="CHEBI:30616"/>
        <dbReference type="ChEBI" id="CHEBI:83421"/>
        <dbReference type="ChEBI" id="CHEBI:456216"/>
        <dbReference type="EC" id="2.7.11.1"/>
    </reaction>
</comment>
<dbReference type="EC" id="2.7.11.1" evidence="2"/>
<feature type="compositionally biased region" description="Polar residues" evidence="10">
    <location>
        <begin position="186"/>
        <end position="226"/>
    </location>
</feature>
<accession>A0ABR2C5S9</accession>
<dbReference type="Gene3D" id="3.30.200.20">
    <property type="entry name" value="Phosphorylase Kinase, domain 1"/>
    <property type="match status" value="1"/>
</dbReference>